<dbReference type="AlphaFoldDB" id="A0A646KFA6"/>
<evidence type="ECO:0000313" key="1">
    <source>
        <dbReference type="EMBL" id="MQS99685.1"/>
    </source>
</evidence>
<dbReference type="OrthoDB" id="9981972at2"/>
<dbReference type="EMBL" id="VCLA01000040">
    <property type="protein sequence ID" value="MQS99685.1"/>
    <property type="molecule type" value="Genomic_DNA"/>
</dbReference>
<evidence type="ECO:0000313" key="2">
    <source>
        <dbReference type="Proteomes" id="UP000419138"/>
    </source>
</evidence>
<name>A0A646KFA6_STRJU</name>
<accession>A0A646KFA6</accession>
<gene>
    <name evidence="1" type="ORF">FF041_05505</name>
</gene>
<organism evidence="1 2">
    <name type="scientific">Streptomyces jumonjinensis</name>
    <dbReference type="NCBI Taxonomy" id="1945"/>
    <lineage>
        <taxon>Bacteria</taxon>
        <taxon>Bacillati</taxon>
        <taxon>Actinomycetota</taxon>
        <taxon>Actinomycetes</taxon>
        <taxon>Kitasatosporales</taxon>
        <taxon>Streptomycetaceae</taxon>
        <taxon>Streptomyces</taxon>
    </lineage>
</organism>
<comment type="caution">
    <text evidence="1">The sequence shown here is derived from an EMBL/GenBank/DDBJ whole genome shotgun (WGS) entry which is preliminary data.</text>
</comment>
<reference evidence="1 2" key="1">
    <citation type="submission" date="2019-05" db="EMBL/GenBank/DDBJ databases">
        <title>Comparative genomics and metabolomics analyses of clavulanic acid producing Streptomyces species provides insight into specialized metabolism and evolution of beta-lactam biosynthetic gene clusters.</title>
        <authorList>
            <person name="Moore M.A."/>
            <person name="Cruz-Morales P."/>
            <person name="Barona Gomez F."/>
            <person name="Kapil T."/>
        </authorList>
    </citation>
    <scope>NUCLEOTIDE SEQUENCE [LARGE SCALE GENOMIC DNA]</scope>
    <source>
        <strain evidence="1 2">NRRL 5741</strain>
    </source>
</reference>
<keyword evidence="2" id="KW-1185">Reference proteome</keyword>
<sequence>MSITYSSIADDRPIISVEAYAAVEAAADRLPALYVPSVLEHAAELLTSLWAIGGEHSVPPAQWSWTENMAEGVLDLAACPYERDLEIERTDAEITSLTGFLFEALVSEEIGLRAQLGARRDYVVVDRGPATPRGGRSGDSDILVAISNDGGWFFAFSGMHVRRMPVMAPASPAGAHQVAEAIRAFVHGEFGDVFARPAAAGRGWFSR</sequence>
<protein>
    <submittedName>
        <fullName evidence="1">Uncharacterized protein</fullName>
    </submittedName>
</protein>
<dbReference type="Proteomes" id="UP000419138">
    <property type="component" value="Unassembled WGS sequence"/>
</dbReference>
<dbReference type="RefSeq" id="WP_153521264.1">
    <property type="nucleotide sequence ID" value="NZ_JBEPDZ010000073.1"/>
</dbReference>
<proteinExistence type="predicted"/>